<dbReference type="AlphaFoldDB" id="A0A1M2W4C6"/>
<evidence type="ECO:0000313" key="2">
    <source>
        <dbReference type="Proteomes" id="UP000184267"/>
    </source>
</evidence>
<evidence type="ECO:0000313" key="1">
    <source>
        <dbReference type="EMBL" id="OJT14666.1"/>
    </source>
</evidence>
<accession>A0A1M2W4C6</accession>
<comment type="caution">
    <text evidence="1">The sequence shown here is derived from an EMBL/GenBank/DDBJ whole genome shotgun (WGS) entry which is preliminary data.</text>
</comment>
<gene>
    <name evidence="1" type="ORF">TRAPUB_8775</name>
</gene>
<protein>
    <submittedName>
        <fullName evidence="1">Uncharacterized protein</fullName>
    </submittedName>
</protein>
<dbReference type="EMBL" id="MNAD01000255">
    <property type="protein sequence ID" value="OJT14666.1"/>
    <property type="molecule type" value="Genomic_DNA"/>
</dbReference>
<dbReference type="Proteomes" id="UP000184267">
    <property type="component" value="Unassembled WGS sequence"/>
</dbReference>
<dbReference type="OrthoDB" id="10306311at2759"/>
<sequence>MSTRRADINIDLPFSIVKKTSELHRARTVAEEKLFQSRAELALLSDAVTNQVGHIEFRERL</sequence>
<proteinExistence type="predicted"/>
<name>A0A1M2W4C6_TRAPU</name>
<organism evidence="1 2">
    <name type="scientific">Trametes pubescens</name>
    <name type="common">White-rot fungus</name>
    <dbReference type="NCBI Taxonomy" id="154538"/>
    <lineage>
        <taxon>Eukaryota</taxon>
        <taxon>Fungi</taxon>
        <taxon>Dikarya</taxon>
        <taxon>Basidiomycota</taxon>
        <taxon>Agaricomycotina</taxon>
        <taxon>Agaricomycetes</taxon>
        <taxon>Polyporales</taxon>
        <taxon>Polyporaceae</taxon>
        <taxon>Trametes</taxon>
    </lineage>
</organism>
<reference evidence="1 2" key="1">
    <citation type="submission" date="2016-10" db="EMBL/GenBank/DDBJ databases">
        <title>Genome sequence of the basidiomycete white-rot fungus Trametes pubescens.</title>
        <authorList>
            <person name="Makela M.R."/>
            <person name="Granchi Z."/>
            <person name="Peng M."/>
            <person name="De Vries R.P."/>
            <person name="Grigoriev I."/>
            <person name="Riley R."/>
            <person name="Hilden K."/>
        </authorList>
    </citation>
    <scope>NUCLEOTIDE SEQUENCE [LARGE SCALE GENOMIC DNA]</scope>
    <source>
        <strain evidence="1 2">FBCC735</strain>
    </source>
</reference>
<keyword evidence="2" id="KW-1185">Reference proteome</keyword>